<dbReference type="GO" id="GO:0003949">
    <property type="term" value="F:1-(5-phosphoribosyl)-5-[(5-phosphoribosylamino)methylideneamino]imidazole-4-carboxamide isomerase activity"/>
    <property type="evidence" value="ECO:0007669"/>
    <property type="project" value="UniProtKB-UniRule"/>
</dbReference>
<dbReference type="GO" id="GO:0000105">
    <property type="term" value="P:L-histidine biosynthetic process"/>
    <property type="evidence" value="ECO:0007669"/>
    <property type="project" value="UniProtKB-UniRule"/>
</dbReference>
<name>A0A5C6CN20_9BACT</name>
<feature type="active site" description="Proton acceptor" evidence="9">
    <location>
        <position position="63"/>
    </location>
</feature>
<dbReference type="HAMAP" id="MF_01014">
    <property type="entry name" value="HisA"/>
    <property type="match status" value="1"/>
</dbReference>
<comment type="pathway">
    <text evidence="3 9 11">Amino-acid biosynthesis; L-histidine biosynthesis; L-histidine from 5-phospho-alpha-D-ribose 1-diphosphate: step 4/9.</text>
</comment>
<dbReference type="Proteomes" id="UP000318437">
    <property type="component" value="Unassembled WGS sequence"/>
</dbReference>
<dbReference type="UniPathway" id="UPA00031">
    <property type="reaction ID" value="UER00009"/>
</dbReference>
<dbReference type="CDD" id="cd04732">
    <property type="entry name" value="HisA"/>
    <property type="match status" value="1"/>
</dbReference>
<comment type="similarity">
    <text evidence="4 9 10">Belongs to the HisA/HisF family.</text>
</comment>
<evidence type="ECO:0000256" key="5">
    <source>
        <dbReference type="ARBA" id="ARBA00022490"/>
    </source>
</evidence>
<sequence>MEQPGWLQLRSESLYRERLALPFLLSFHCLEIASTVCDIQGLLAIPITSTCGGSRMQIWPAIDLLGGNCVRLQQGDYGRETVFSDDPVEMALKFQAAGAKYLHLVDLDGARDGKPTNHDIVREIVAAVDMQCELGGGIRSQETIENLFTTGLERLVLGTAALKNPEWLRNMADAYPGQLVLGIDARDGFVATHGWLDVSDVRASDFATQFDDVPLAAIVYTDIATDGMLNGPNVPEMAKMQKQVSVPVVASGGVTTLDDIRALAEAGLAGAIVGRALYQGTLDLSEAIKVAEAVDVSSVSE</sequence>
<dbReference type="Pfam" id="PF00977">
    <property type="entry name" value="His_biosynth"/>
    <property type="match status" value="1"/>
</dbReference>
<dbReference type="EMBL" id="SJPS01000005">
    <property type="protein sequence ID" value="TWU24486.1"/>
    <property type="molecule type" value="Genomic_DNA"/>
</dbReference>
<evidence type="ECO:0000256" key="6">
    <source>
        <dbReference type="ARBA" id="ARBA00022605"/>
    </source>
</evidence>
<dbReference type="InterPro" id="IPR023016">
    <property type="entry name" value="HisA/PriA"/>
</dbReference>
<dbReference type="InterPro" id="IPR044524">
    <property type="entry name" value="Isoase_HisA-like"/>
</dbReference>
<feature type="active site" description="Proton donor" evidence="9">
    <location>
        <position position="184"/>
    </location>
</feature>
<evidence type="ECO:0000256" key="1">
    <source>
        <dbReference type="ARBA" id="ARBA00000901"/>
    </source>
</evidence>
<dbReference type="AlphaFoldDB" id="A0A5C6CN20"/>
<evidence type="ECO:0000256" key="10">
    <source>
        <dbReference type="RuleBase" id="RU003657"/>
    </source>
</evidence>
<evidence type="ECO:0000256" key="9">
    <source>
        <dbReference type="HAMAP-Rule" id="MF_01014"/>
    </source>
</evidence>
<dbReference type="PANTHER" id="PTHR43090">
    <property type="entry name" value="1-(5-PHOSPHORIBOSYL)-5-[(5-PHOSPHORIBOSYLAMINO)METHYLIDENEAMINO] IMIDAZOLE-4-CARBOXAMIDE ISOMERASE"/>
    <property type="match status" value="1"/>
</dbReference>
<dbReference type="FunFam" id="3.20.20.70:FF:000009">
    <property type="entry name" value="1-(5-phosphoribosyl)-5-[(5-phosphoribosylamino)methylideneamino] imidazole-4-carboxamide isomerase"/>
    <property type="match status" value="1"/>
</dbReference>
<keyword evidence="13" id="KW-1185">Reference proteome</keyword>
<evidence type="ECO:0000256" key="4">
    <source>
        <dbReference type="ARBA" id="ARBA00009667"/>
    </source>
</evidence>
<comment type="caution">
    <text evidence="12">The sequence shown here is derived from an EMBL/GenBank/DDBJ whole genome shotgun (WGS) entry which is preliminary data.</text>
</comment>
<organism evidence="12 13">
    <name type="scientific">Bythopirellula polymerisocia</name>
    <dbReference type="NCBI Taxonomy" id="2528003"/>
    <lineage>
        <taxon>Bacteria</taxon>
        <taxon>Pseudomonadati</taxon>
        <taxon>Planctomycetota</taxon>
        <taxon>Planctomycetia</taxon>
        <taxon>Pirellulales</taxon>
        <taxon>Lacipirellulaceae</taxon>
        <taxon>Bythopirellula</taxon>
    </lineage>
</organism>
<proteinExistence type="inferred from homology"/>
<evidence type="ECO:0000256" key="7">
    <source>
        <dbReference type="ARBA" id="ARBA00023102"/>
    </source>
</evidence>
<dbReference type="GO" id="GO:0000162">
    <property type="term" value="P:L-tryptophan biosynthetic process"/>
    <property type="evidence" value="ECO:0007669"/>
    <property type="project" value="TreeGrafter"/>
</dbReference>
<dbReference type="Gene3D" id="3.20.20.70">
    <property type="entry name" value="Aldolase class I"/>
    <property type="match status" value="1"/>
</dbReference>
<dbReference type="InterPro" id="IPR013785">
    <property type="entry name" value="Aldolase_TIM"/>
</dbReference>
<evidence type="ECO:0000313" key="12">
    <source>
        <dbReference type="EMBL" id="TWU24486.1"/>
    </source>
</evidence>
<dbReference type="InterPro" id="IPR011060">
    <property type="entry name" value="RibuloseP-bd_barrel"/>
</dbReference>
<comment type="catalytic activity">
    <reaction evidence="1 9 11">
        <text>1-(5-phospho-beta-D-ribosyl)-5-[(5-phospho-beta-D-ribosylamino)methylideneamino]imidazole-4-carboxamide = 5-[(5-phospho-1-deoxy-D-ribulos-1-ylimino)methylamino]-1-(5-phospho-beta-D-ribosyl)imidazole-4-carboxamide</text>
        <dbReference type="Rhea" id="RHEA:15469"/>
        <dbReference type="ChEBI" id="CHEBI:58435"/>
        <dbReference type="ChEBI" id="CHEBI:58525"/>
        <dbReference type="EC" id="5.3.1.16"/>
    </reaction>
</comment>
<evidence type="ECO:0000256" key="11">
    <source>
        <dbReference type="RuleBase" id="RU003658"/>
    </source>
</evidence>
<dbReference type="NCBIfam" id="TIGR00007">
    <property type="entry name" value="1-(5-phosphoribosyl)-5-[(5-phosphoribosylamino)methylideneamino]imidazole-4-carboxamide isomerase"/>
    <property type="match status" value="1"/>
</dbReference>
<dbReference type="InterPro" id="IPR006063">
    <property type="entry name" value="HisA_bact_arch"/>
</dbReference>
<dbReference type="PANTHER" id="PTHR43090:SF2">
    <property type="entry name" value="1-(5-PHOSPHORIBOSYL)-5-[(5-PHOSPHORIBOSYLAMINO)METHYLIDENEAMINO] IMIDAZOLE-4-CARBOXAMIDE ISOMERASE"/>
    <property type="match status" value="1"/>
</dbReference>
<accession>A0A5C6CN20</accession>
<dbReference type="EC" id="5.3.1.16" evidence="9 11"/>
<dbReference type="NCBIfam" id="NF010112">
    <property type="entry name" value="PRK13585.1"/>
    <property type="match status" value="1"/>
</dbReference>
<evidence type="ECO:0000313" key="13">
    <source>
        <dbReference type="Proteomes" id="UP000318437"/>
    </source>
</evidence>
<gene>
    <name evidence="9 12" type="primary">hisA</name>
    <name evidence="12" type="ORF">Pla144_33700</name>
</gene>
<keyword evidence="5 9" id="KW-0963">Cytoplasm</keyword>
<keyword evidence="8 9" id="KW-0413">Isomerase</keyword>
<evidence type="ECO:0000256" key="3">
    <source>
        <dbReference type="ARBA" id="ARBA00005133"/>
    </source>
</evidence>
<evidence type="ECO:0000256" key="8">
    <source>
        <dbReference type="ARBA" id="ARBA00023235"/>
    </source>
</evidence>
<dbReference type="SUPFAM" id="SSF51366">
    <property type="entry name" value="Ribulose-phoshate binding barrel"/>
    <property type="match status" value="1"/>
</dbReference>
<comment type="subcellular location">
    <subcellularLocation>
        <location evidence="2 9 11">Cytoplasm</location>
    </subcellularLocation>
</comment>
<protein>
    <recommendedName>
        <fullName evidence="9 11">1-(5-phosphoribosyl)-5-[(5-phosphoribosylamino)methylideneamino] imidazole-4-carboxamide isomerase</fullName>
        <ecNumber evidence="9 11">5.3.1.16</ecNumber>
    </recommendedName>
    <alternativeName>
        <fullName evidence="9">Phosphoribosylformimino-5-aminoimidazole carboxamide ribotide isomerase</fullName>
    </alternativeName>
</protein>
<dbReference type="GO" id="GO:0005737">
    <property type="term" value="C:cytoplasm"/>
    <property type="evidence" value="ECO:0007669"/>
    <property type="project" value="UniProtKB-SubCell"/>
</dbReference>
<dbReference type="InterPro" id="IPR006062">
    <property type="entry name" value="His_biosynth"/>
</dbReference>
<reference evidence="12 13" key="1">
    <citation type="submission" date="2019-02" db="EMBL/GenBank/DDBJ databases">
        <title>Deep-cultivation of Planctomycetes and their phenomic and genomic characterization uncovers novel biology.</title>
        <authorList>
            <person name="Wiegand S."/>
            <person name="Jogler M."/>
            <person name="Boedeker C."/>
            <person name="Pinto D."/>
            <person name="Vollmers J."/>
            <person name="Rivas-Marin E."/>
            <person name="Kohn T."/>
            <person name="Peeters S.H."/>
            <person name="Heuer A."/>
            <person name="Rast P."/>
            <person name="Oberbeckmann S."/>
            <person name="Bunk B."/>
            <person name="Jeske O."/>
            <person name="Meyerdierks A."/>
            <person name="Storesund J.E."/>
            <person name="Kallscheuer N."/>
            <person name="Luecker S."/>
            <person name="Lage O.M."/>
            <person name="Pohl T."/>
            <person name="Merkel B.J."/>
            <person name="Hornburger P."/>
            <person name="Mueller R.-W."/>
            <person name="Bruemmer F."/>
            <person name="Labrenz M."/>
            <person name="Spormann A.M."/>
            <person name="Op Den Camp H."/>
            <person name="Overmann J."/>
            <person name="Amann R."/>
            <person name="Jetten M.S.M."/>
            <person name="Mascher T."/>
            <person name="Medema M.H."/>
            <person name="Devos D.P."/>
            <person name="Kaster A.-K."/>
            <person name="Ovreas L."/>
            <person name="Rohde M."/>
            <person name="Galperin M.Y."/>
            <person name="Jogler C."/>
        </authorList>
    </citation>
    <scope>NUCLEOTIDE SEQUENCE [LARGE SCALE GENOMIC DNA]</scope>
    <source>
        <strain evidence="12 13">Pla144</strain>
    </source>
</reference>
<evidence type="ECO:0000256" key="2">
    <source>
        <dbReference type="ARBA" id="ARBA00004496"/>
    </source>
</evidence>
<keyword evidence="6 9" id="KW-0028">Amino-acid biosynthesis</keyword>
<keyword evidence="7 9" id="KW-0368">Histidine biosynthesis</keyword>